<name>H1DHQ0_9BACT</name>
<dbReference type="RefSeq" id="WP_009136934.1">
    <property type="nucleotide sequence ID" value="NZ_JH594596.1"/>
</dbReference>
<comment type="caution">
    <text evidence="1">The sequence shown here is derived from an EMBL/GenBank/DDBJ whole genome shotgun (WGS) entry which is preliminary data.</text>
</comment>
<evidence type="ECO:0000313" key="1">
    <source>
        <dbReference type="EMBL" id="EHP47179.1"/>
    </source>
</evidence>
<dbReference type="HOGENOM" id="CLU_1702468_0_0_10"/>
<dbReference type="PATRIC" id="fig|742817.3.peg.1899"/>
<accession>H1DHQ0</accession>
<dbReference type="GeneID" id="98069349"/>
<dbReference type="Proteomes" id="UP000004892">
    <property type="component" value="Unassembled WGS sequence"/>
</dbReference>
<evidence type="ECO:0000313" key="2">
    <source>
        <dbReference type="Proteomes" id="UP000004892"/>
    </source>
</evidence>
<sequence length="154" mass="17591">MGKRKIYQVCNGVELSFPASVNGKRVLITFQGEDTSFSTINEEIQKRIESRPDFGSVIKLVNEKYENTGNSPTSENVLNDGKGIKEKIIENNPINEPEDRNKSYIENDTSDWQIAKEFLRSEPYNIPYQALTTPERILSKAEEVKVHFPNLIIL</sequence>
<protein>
    <submittedName>
        <fullName evidence="1">Uncharacterized protein</fullName>
    </submittedName>
</protein>
<proteinExistence type="predicted"/>
<dbReference type="STRING" id="742817.HMPREF9449_01786"/>
<dbReference type="EMBL" id="ADMC01000023">
    <property type="protein sequence ID" value="EHP47179.1"/>
    <property type="molecule type" value="Genomic_DNA"/>
</dbReference>
<reference evidence="1 2" key="1">
    <citation type="submission" date="2012-01" db="EMBL/GenBank/DDBJ databases">
        <title>The Genome Sequence of Odoribacter laneus YIT 12061.</title>
        <authorList>
            <consortium name="The Broad Institute Genome Sequencing Platform"/>
            <person name="Earl A."/>
            <person name="Ward D."/>
            <person name="Feldgarden M."/>
            <person name="Gevers D."/>
            <person name="Morotomi M."/>
            <person name="Young S.K."/>
            <person name="Zeng Q."/>
            <person name="Gargeya S."/>
            <person name="Fitzgerald M."/>
            <person name="Haas B."/>
            <person name="Abouelleil A."/>
            <person name="Alvarado L."/>
            <person name="Arachchi H.M."/>
            <person name="Berlin A."/>
            <person name="Chapman S.B."/>
            <person name="Gearin G."/>
            <person name="Goldberg J."/>
            <person name="Griggs A."/>
            <person name="Gujja S."/>
            <person name="Hansen M."/>
            <person name="Heiman D."/>
            <person name="Howarth C."/>
            <person name="Larimer J."/>
            <person name="Lui A."/>
            <person name="MacDonald P.J.P."/>
            <person name="McCowen C."/>
            <person name="Montmayeur A."/>
            <person name="Murphy C."/>
            <person name="Neiman D."/>
            <person name="Pearson M."/>
            <person name="Priest M."/>
            <person name="Roberts A."/>
            <person name="Saif S."/>
            <person name="Shea T."/>
            <person name="Sisk P."/>
            <person name="Stolte C."/>
            <person name="Sykes S."/>
            <person name="Wortman J."/>
            <person name="Nusbaum C."/>
            <person name="Birren B."/>
        </authorList>
    </citation>
    <scope>NUCLEOTIDE SEQUENCE [LARGE SCALE GENOMIC DNA]</scope>
    <source>
        <strain evidence="1 2">YIT 12061</strain>
    </source>
</reference>
<keyword evidence="2" id="KW-1185">Reference proteome</keyword>
<gene>
    <name evidence="1" type="ORF">HMPREF9449_01786</name>
</gene>
<organism evidence="1 2">
    <name type="scientific">Odoribacter laneus YIT 12061</name>
    <dbReference type="NCBI Taxonomy" id="742817"/>
    <lineage>
        <taxon>Bacteria</taxon>
        <taxon>Pseudomonadati</taxon>
        <taxon>Bacteroidota</taxon>
        <taxon>Bacteroidia</taxon>
        <taxon>Bacteroidales</taxon>
        <taxon>Odoribacteraceae</taxon>
        <taxon>Odoribacter</taxon>
    </lineage>
</organism>
<dbReference type="AlphaFoldDB" id="H1DHQ0"/>